<gene>
    <name evidence="1" type="ORF">Taro_024459</name>
</gene>
<keyword evidence="2" id="KW-1185">Reference proteome</keyword>
<accession>A0A843V0D8</accession>
<reference evidence="1" key="1">
    <citation type="submission" date="2017-07" db="EMBL/GenBank/DDBJ databases">
        <title>Taro Niue Genome Assembly and Annotation.</title>
        <authorList>
            <person name="Atibalentja N."/>
            <person name="Keating K."/>
            <person name="Fields C.J."/>
        </authorList>
    </citation>
    <scope>NUCLEOTIDE SEQUENCE</scope>
    <source>
        <strain evidence="1">Niue_2</strain>
        <tissue evidence="1">Leaf</tissue>
    </source>
</reference>
<proteinExistence type="predicted"/>
<name>A0A843V0D8_COLES</name>
<dbReference type="EMBL" id="NMUH01001384">
    <property type="protein sequence ID" value="MQL91842.1"/>
    <property type="molecule type" value="Genomic_DNA"/>
</dbReference>
<evidence type="ECO:0000313" key="1">
    <source>
        <dbReference type="EMBL" id="MQL91842.1"/>
    </source>
</evidence>
<organism evidence="1 2">
    <name type="scientific">Colocasia esculenta</name>
    <name type="common">Wild taro</name>
    <name type="synonym">Arum esculentum</name>
    <dbReference type="NCBI Taxonomy" id="4460"/>
    <lineage>
        <taxon>Eukaryota</taxon>
        <taxon>Viridiplantae</taxon>
        <taxon>Streptophyta</taxon>
        <taxon>Embryophyta</taxon>
        <taxon>Tracheophyta</taxon>
        <taxon>Spermatophyta</taxon>
        <taxon>Magnoliopsida</taxon>
        <taxon>Liliopsida</taxon>
        <taxon>Araceae</taxon>
        <taxon>Aroideae</taxon>
        <taxon>Colocasieae</taxon>
        <taxon>Colocasia</taxon>
    </lineage>
</organism>
<sequence>MVTTVGMAHIEGTATTVEMAVCDPKGKNADFPWMASPKGRLEWSCTGPFPTDRSRCFIYIEHNTRIPSMRYYVISFTLAMGNGVYVPPLGVYKHVISFVSTTGCLCLRRTTCLYVCLFITPEDLCAKYRARALCNDLRNDRHGGLPATLHTGGAPTEGDPHSQETRARESAAFLRYREAFLLQECVRGFFLLRECVF</sequence>
<comment type="caution">
    <text evidence="1">The sequence shown here is derived from an EMBL/GenBank/DDBJ whole genome shotgun (WGS) entry which is preliminary data.</text>
</comment>
<evidence type="ECO:0000313" key="2">
    <source>
        <dbReference type="Proteomes" id="UP000652761"/>
    </source>
</evidence>
<protein>
    <submittedName>
        <fullName evidence="1">Uncharacterized protein</fullName>
    </submittedName>
</protein>
<dbReference type="AlphaFoldDB" id="A0A843V0D8"/>
<dbReference type="Proteomes" id="UP000652761">
    <property type="component" value="Unassembled WGS sequence"/>
</dbReference>